<dbReference type="AlphaFoldDB" id="A0A3S5CCV2"/>
<protein>
    <submittedName>
        <fullName evidence="1">Uncharacterized protein</fullName>
    </submittedName>
</protein>
<dbReference type="EMBL" id="CAAALY010009385">
    <property type="protein sequence ID" value="VEL10575.1"/>
    <property type="molecule type" value="Genomic_DNA"/>
</dbReference>
<sequence length="384" mass="43618">MGLSMHCLKLQTGGHETRRGKAINVSITLYCSKLLPMRLVCEIKMILAHFQLLVRCLKRNIVCFHKQVVCPPLLCQYRDLTLAYGALLQFLKTVEPKLVARINLDVLKLDNTGRTSISDRDVNGDTINSQTEYGQKVAFSEVSSTLAPTEGILNKPVDMVQRKCFLNGIVYRTSSQRRFGRTPSDSWTSIIPRNGHTQLTVSNKVSFHSQGESASSDGVYPSHTSPYQLIASVPHLDRLDKEPSCSFDITRAIHKTGPSSGISTNVIRISDSVFGIQSNITKAIMSIQKLEKSLAYIHHLSEELMQIEITDISQQGLLEEILIELFKNIRQMKMRLLDLTESAKRINSRRNVERVMLQLRRRNTLKALIEMIDMERQKPVRWRI</sequence>
<name>A0A3S5CCV2_9PLAT</name>
<reference evidence="1" key="1">
    <citation type="submission" date="2018-11" db="EMBL/GenBank/DDBJ databases">
        <authorList>
            <consortium name="Pathogen Informatics"/>
        </authorList>
    </citation>
    <scope>NUCLEOTIDE SEQUENCE</scope>
</reference>
<dbReference type="OrthoDB" id="6272346at2759"/>
<comment type="caution">
    <text evidence="1">The sequence shown here is derived from an EMBL/GenBank/DDBJ whole genome shotgun (WGS) entry which is preliminary data.</text>
</comment>
<organism evidence="1 2">
    <name type="scientific">Protopolystoma xenopodis</name>
    <dbReference type="NCBI Taxonomy" id="117903"/>
    <lineage>
        <taxon>Eukaryota</taxon>
        <taxon>Metazoa</taxon>
        <taxon>Spiralia</taxon>
        <taxon>Lophotrochozoa</taxon>
        <taxon>Platyhelminthes</taxon>
        <taxon>Monogenea</taxon>
        <taxon>Polyopisthocotylea</taxon>
        <taxon>Polystomatidea</taxon>
        <taxon>Polystomatidae</taxon>
        <taxon>Protopolystoma</taxon>
    </lineage>
</organism>
<gene>
    <name evidence="1" type="ORF">PXEA_LOCUS4015</name>
</gene>
<evidence type="ECO:0000313" key="1">
    <source>
        <dbReference type="EMBL" id="VEL10575.1"/>
    </source>
</evidence>
<accession>A0A3S5CCV2</accession>
<keyword evidence="2" id="KW-1185">Reference proteome</keyword>
<dbReference type="Proteomes" id="UP000784294">
    <property type="component" value="Unassembled WGS sequence"/>
</dbReference>
<evidence type="ECO:0000313" key="2">
    <source>
        <dbReference type="Proteomes" id="UP000784294"/>
    </source>
</evidence>
<proteinExistence type="predicted"/>